<comment type="caution">
    <text evidence="2">The sequence shown here is derived from an EMBL/GenBank/DDBJ whole genome shotgun (WGS) entry which is preliminary data.</text>
</comment>
<dbReference type="PANTHER" id="PTHR33594">
    <property type="entry name" value="SUPERFAMILY HYDROLASE, PUTATIVE (AFU_ORTHOLOGUE AFUA_1G03035)-RELATED"/>
    <property type="match status" value="1"/>
</dbReference>
<dbReference type="PANTHER" id="PTHR33594:SF1">
    <property type="entry name" value="HD_PDEASE DOMAIN-CONTAINING PROTEIN"/>
    <property type="match status" value="1"/>
</dbReference>
<gene>
    <name evidence="2" type="ORF">PbJCM13498_11860</name>
</gene>
<organism evidence="2 3">
    <name type="scientific">Prolixibacter bellariivorans</name>
    <dbReference type="NCBI Taxonomy" id="314319"/>
    <lineage>
        <taxon>Bacteria</taxon>
        <taxon>Pseudomonadati</taxon>
        <taxon>Bacteroidota</taxon>
        <taxon>Bacteroidia</taxon>
        <taxon>Marinilabiliales</taxon>
        <taxon>Prolixibacteraceae</taxon>
        <taxon>Prolixibacter</taxon>
    </lineage>
</organism>
<dbReference type="AlphaFoldDB" id="A0A5M4AXG0"/>
<keyword evidence="2" id="KW-0378">Hydrolase</keyword>
<name>A0A5M4AXG0_9BACT</name>
<accession>A0A5M4AXG0</accession>
<dbReference type="SUPFAM" id="SSF109604">
    <property type="entry name" value="HD-domain/PDEase-like"/>
    <property type="match status" value="1"/>
</dbReference>
<evidence type="ECO:0000259" key="1">
    <source>
        <dbReference type="SMART" id="SM00471"/>
    </source>
</evidence>
<dbReference type="Proteomes" id="UP000391834">
    <property type="component" value="Unassembled WGS sequence"/>
</dbReference>
<dbReference type="GO" id="GO:0016787">
    <property type="term" value="F:hydrolase activity"/>
    <property type="evidence" value="ECO:0007669"/>
    <property type="project" value="UniProtKB-KW"/>
</dbReference>
<sequence>MKYHDKKQIIRQTEDFIRARFTGDSSGHDWWHIHRVRNLALELAKRENADEFIVEMAALLHDLDDWKLNQTGNQVKKWLDTLLLSEDESFHILSITENVSYKGAGVPTPMSSIEGKVVQDADRLDAIGAIGIARTFAYGGSRDRLIYHPDTTPELHQSFDSYQQNQSHTINHFYEKLLLLKDRMQTKSGSEMAGHRHRVMENFLDEFFKEWDGIK</sequence>
<dbReference type="OrthoDB" id="9797344at2"/>
<dbReference type="SMART" id="SM00471">
    <property type="entry name" value="HDc"/>
    <property type="match status" value="1"/>
</dbReference>
<proteinExistence type="predicted"/>
<feature type="domain" description="HD/PDEase" evidence="1">
    <location>
        <begin position="25"/>
        <end position="136"/>
    </location>
</feature>
<dbReference type="CDD" id="cd00077">
    <property type="entry name" value="HDc"/>
    <property type="match status" value="1"/>
</dbReference>
<evidence type="ECO:0000313" key="2">
    <source>
        <dbReference type="EMBL" id="GET32323.1"/>
    </source>
</evidence>
<dbReference type="InterPro" id="IPR003607">
    <property type="entry name" value="HD/PDEase_dom"/>
</dbReference>
<keyword evidence="3" id="KW-1185">Reference proteome</keyword>
<dbReference type="InterPro" id="IPR006674">
    <property type="entry name" value="HD_domain"/>
</dbReference>
<reference evidence="2 3" key="1">
    <citation type="submission" date="2019-10" db="EMBL/GenBank/DDBJ databases">
        <title>Prolixibacter strains distinguished by the presence of nitrate reductase genes were adept at nitrate-dependent anaerobic corrosion of metallic iron and carbon steel.</title>
        <authorList>
            <person name="Iino T."/>
            <person name="Shono N."/>
            <person name="Ito K."/>
            <person name="Nakamura R."/>
            <person name="Sueoka K."/>
            <person name="Harayama S."/>
            <person name="Ohkuma M."/>
        </authorList>
    </citation>
    <scope>NUCLEOTIDE SEQUENCE [LARGE SCALE GENOMIC DNA]</scope>
    <source>
        <strain evidence="2 3">JCM 13498</strain>
    </source>
</reference>
<dbReference type="EMBL" id="BLAX01000001">
    <property type="protein sequence ID" value="GET32323.1"/>
    <property type="molecule type" value="Genomic_DNA"/>
</dbReference>
<dbReference type="Gene3D" id="1.10.472.50">
    <property type="entry name" value="HD-domain/PDEase-like"/>
    <property type="match status" value="1"/>
</dbReference>
<dbReference type="RefSeq" id="WP_025863200.1">
    <property type="nucleotide sequence ID" value="NZ_BLAX01000001.1"/>
</dbReference>
<dbReference type="Pfam" id="PF01966">
    <property type="entry name" value="HD"/>
    <property type="match status" value="1"/>
</dbReference>
<evidence type="ECO:0000313" key="3">
    <source>
        <dbReference type="Proteomes" id="UP000391834"/>
    </source>
</evidence>
<dbReference type="Gene3D" id="1.20.58.1910">
    <property type="match status" value="1"/>
</dbReference>
<protein>
    <submittedName>
        <fullName evidence="2">Phosphohydrolase</fullName>
    </submittedName>
</protein>